<proteinExistence type="predicted"/>
<evidence type="ECO:0000313" key="4">
    <source>
        <dbReference type="EMBL" id="KAJ8754520.1"/>
    </source>
</evidence>
<feature type="compositionally biased region" description="Low complexity" evidence="2">
    <location>
        <begin position="142"/>
        <end position="151"/>
    </location>
</feature>
<gene>
    <name evidence="4" type="ORF">K2173_005681</name>
</gene>
<dbReference type="GO" id="GO:0005634">
    <property type="term" value="C:nucleus"/>
    <property type="evidence" value="ECO:0007669"/>
    <property type="project" value="TreeGrafter"/>
</dbReference>
<dbReference type="PROSITE" id="PS50157">
    <property type="entry name" value="ZINC_FINGER_C2H2_2"/>
    <property type="match status" value="1"/>
</dbReference>
<reference evidence="4 5" key="1">
    <citation type="submission" date="2021-09" db="EMBL/GenBank/DDBJ databases">
        <title>Genomic insights and catalytic innovation underlie evolution of tropane alkaloids biosynthesis.</title>
        <authorList>
            <person name="Wang Y.-J."/>
            <person name="Tian T."/>
            <person name="Huang J.-P."/>
            <person name="Huang S.-X."/>
        </authorList>
    </citation>
    <scope>NUCLEOTIDE SEQUENCE [LARGE SCALE GENOMIC DNA]</scope>
    <source>
        <strain evidence="4">KIB-2018</strain>
        <tissue evidence="4">Leaf</tissue>
    </source>
</reference>
<evidence type="ECO:0000259" key="3">
    <source>
        <dbReference type="PROSITE" id="PS50157"/>
    </source>
</evidence>
<sequence>MKRESSSDNGSSCNTSKISKFSKNGSNSKASIKYICFECSKEFTNGQALGGHQNAHRIERTIRTQLPGILETILTKQPAAFPQDSSQMEPLATVIGGGWVSHSPHSPETVVVNASDFNEIRDRFRHWGPRGYLKVNPRARARNALPPRYRPFGSRENDHQLQGSDSERTNTAPIVPVSRTNRVPEGEVNSERNGGVDLELRLGFGA</sequence>
<dbReference type="PROSITE" id="PS00028">
    <property type="entry name" value="ZINC_FINGER_C2H2_1"/>
    <property type="match status" value="1"/>
</dbReference>
<dbReference type="GO" id="GO:0008270">
    <property type="term" value="F:zinc ion binding"/>
    <property type="evidence" value="ECO:0007669"/>
    <property type="project" value="UniProtKB-KW"/>
</dbReference>
<dbReference type="InterPro" id="IPR013087">
    <property type="entry name" value="Znf_C2H2_type"/>
</dbReference>
<dbReference type="GO" id="GO:0009736">
    <property type="term" value="P:cytokinin-activated signaling pathway"/>
    <property type="evidence" value="ECO:0007669"/>
    <property type="project" value="TreeGrafter"/>
</dbReference>
<evidence type="ECO:0000313" key="5">
    <source>
        <dbReference type="Proteomes" id="UP001159364"/>
    </source>
</evidence>
<dbReference type="GO" id="GO:0009740">
    <property type="term" value="P:gibberellic acid mediated signaling pathway"/>
    <property type="evidence" value="ECO:0007669"/>
    <property type="project" value="TreeGrafter"/>
</dbReference>
<dbReference type="PANTHER" id="PTHR46353">
    <property type="entry name" value="ZINC FINGER PROTEIN 5"/>
    <property type="match status" value="1"/>
</dbReference>
<evidence type="ECO:0000256" key="1">
    <source>
        <dbReference type="PROSITE-ProRule" id="PRU00042"/>
    </source>
</evidence>
<dbReference type="Proteomes" id="UP001159364">
    <property type="component" value="Linkage Group LG09"/>
</dbReference>
<dbReference type="GO" id="GO:0003700">
    <property type="term" value="F:DNA-binding transcription factor activity"/>
    <property type="evidence" value="ECO:0007669"/>
    <property type="project" value="TreeGrafter"/>
</dbReference>
<feature type="domain" description="C2H2-type" evidence="3">
    <location>
        <begin position="34"/>
        <end position="61"/>
    </location>
</feature>
<feature type="compositionally biased region" description="Polar residues" evidence="2">
    <location>
        <begin position="17"/>
        <end position="26"/>
    </location>
</feature>
<feature type="region of interest" description="Disordered" evidence="2">
    <location>
        <begin position="142"/>
        <end position="194"/>
    </location>
</feature>
<dbReference type="InterPro" id="IPR044299">
    <property type="entry name" value="GIS3/ZFP5/ZFP6"/>
</dbReference>
<feature type="region of interest" description="Disordered" evidence="2">
    <location>
        <begin position="1"/>
        <end position="26"/>
    </location>
</feature>
<dbReference type="Pfam" id="PF13912">
    <property type="entry name" value="zf-C2H2_6"/>
    <property type="match status" value="1"/>
</dbReference>
<comment type="caution">
    <text evidence="4">The sequence shown here is derived from an EMBL/GenBank/DDBJ whole genome shotgun (WGS) entry which is preliminary data.</text>
</comment>
<dbReference type="GO" id="GO:0010090">
    <property type="term" value="P:trichome morphogenesis"/>
    <property type="evidence" value="ECO:0007669"/>
    <property type="project" value="InterPro"/>
</dbReference>
<keyword evidence="1" id="KW-0863">Zinc-finger</keyword>
<dbReference type="InterPro" id="IPR036236">
    <property type="entry name" value="Znf_C2H2_sf"/>
</dbReference>
<accession>A0AAV8SR60</accession>
<dbReference type="SUPFAM" id="SSF57667">
    <property type="entry name" value="beta-beta-alpha zinc fingers"/>
    <property type="match status" value="1"/>
</dbReference>
<feature type="compositionally biased region" description="Low complexity" evidence="2">
    <location>
        <begin position="7"/>
        <end position="16"/>
    </location>
</feature>
<feature type="compositionally biased region" description="Polar residues" evidence="2">
    <location>
        <begin position="160"/>
        <end position="172"/>
    </location>
</feature>
<dbReference type="PANTHER" id="PTHR46353:SF23">
    <property type="entry name" value="C2H2 ZINC FINGER-CONTAINING PROTEIN-RELATED"/>
    <property type="match status" value="1"/>
</dbReference>
<dbReference type="EMBL" id="JAIWQS010000009">
    <property type="protein sequence ID" value="KAJ8754520.1"/>
    <property type="molecule type" value="Genomic_DNA"/>
</dbReference>
<keyword evidence="1" id="KW-0862">Zinc</keyword>
<dbReference type="GO" id="GO:0000976">
    <property type="term" value="F:transcription cis-regulatory region binding"/>
    <property type="evidence" value="ECO:0007669"/>
    <property type="project" value="TreeGrafter"/>
</dbReference>
<dbReference type="AlphaFoldDB" id="A0AAV8SR60"/>
<name>A0AAV8SR60_9ROSI</name>
<keyword evidence="5" id="KW-1185">Reference proteome</keyword>
<organism evidence="4 5">
    <name type="scientific">Erythroxylum novogranatense</name>
    <dbReference type="NCBI Taxonomy" id="1862640"/>
    <lineage>
        <taxon>Eukaryota</taxon>
        <taxon>Viridiplantae</taxon>
        <taxon>Streptophyta</taxon>
        <taxon>Embryophyta</taxon>
        <taxon>Tracheophyta</taxon>
        <taxon>Spermatophyta</taxon>
        <taxon>Magnoliopsida</taxon>
        <taxon>eudicotyledons</taxon>
        <taxon>Gunneridae</taxon>
        <taxon>Pentapetalae</taxon>
        <taxon>rosids</taxon>
        <taxon>fabids</taxon>
        <taxon>Malpighiales</taxon>
        <taxon>Erythroxylaceae</taxon>
        <taxon>Erythroxylum</taxon>
    </lineage>
</organism>
<keyword evidence="1" id="KW-0479">Metal-binding</keyword>
<evidence type="ECO:0000256" key="2">
    <source>
        <dbReference type="SAM" id="MobiDB-lite"/>
    </source>
</evidence>
<protein>
    <recommendedName>
        <fullName evidence="3">C2H2-type domain-containing protein</fullName>
    </recommendedName>
</protein>